<feature type="non-terminal residue" evidence="1">
    <location>
        <position position="66"/>
    </location>
</feature>
<evidence type="ECO:0000313" key="1">
    <source>
        <dbReference type="EMBL" id="MEL0615118.1"/>
    </source>
</evidence>
<evidence type="ECO:0000313" key="2">
    <source>
        <dbReference type="Proteomes" id="UP001379949"/>
    </source>
</evidence>
<sequence length="66" mass="7371">MAVKIGVAMFRDGSSVSFAPMRDGKAIEETDFAGLCDEDRDAFQESVSLLVCLLYEELLSLPLWKR</sequence>
<protein>
    <submittedName>
        <fullName evidence="1">Uncharacterized protein</fullName>
    </submittedName>
</protein>
<accession>A0ABU9GBG2</accession>
<keyword evidence="2" id="KW-1185">Reference proteome</keyword>
<dbReference type="EMBL" id="JBAKAR010000326">
    <property type="protein sequence ID" value="MEL0615118.1"/>
    <property type="molecule type" value="Genomic_DNA"/>
</dbReference>
<gene>
    <name evidence="1" type="ORF">V6242_18480</name>
</gene>
<dbReference type="RefSeq" id="WP_341568286.1">
    <property type="nucleotide sequence ID" value="NZ_JBAKAR010000326.1"/>
</dbReference>
<dbReference type="Proteomes" id="UP001379949">
    <property type="component" value="Unassembled WGS sequence"/>
</dbReference>
<comment type="caution">
    <text evidence="1">The sequence shown here is derived from an EMBL/GenBank/DDBJ whole genome shotgun (WGS) entry which is preliminary data.</text>
</comment>
<name>A0ABU9GBG2_9GAMM</name>
<reference evidence="1 2" key="1">
    <citation type="submission" date="2024-02" db="EMBL/GenBank/DDBJ databases">
        <title>Bacteria isolated from the canopy kelp, Nereocystis luetkeana.</title>
        <authorList>
            <person name="Pfister C.A."/>
            <person name="Younker I.T."/>
            <person name="Light S.H."/>
        </authorList>
    </citation>
    <scope>NUCLEOTIDE SEQUENCE [LARGE SCALE GENOMIC DNA]</scope>
    <source>
        <strain evidence="1 2">TI.4.07</strain>
    </source>
</reference>
<proteinExistence type="predicted"/>
<organism evidence="1 2">
    <name type="scientific">Marinomonas arenicola</name>
    <dbReference type="NCBI Taxonomy" id="569601"/>
    <lineage>
        <taxon>Bacteria</taxon>
        <taxon>Pseudomonadati</taxon>
        <taxon>Pseudomonadota</taxon>
        <taxon>Gammaproteobacteria</taxon>
        <taxon>Oceanospirillales</taxon>
        <taxon>Oceanospirillaceae</taxon>
        <taxon>Marinomonas</taxon>
    </lineage>
</organism>